<feature type="compositionally biased region" description="Polar residues" evidence="1">
    <location>
        <begin position="107"/>
        <end position="116"/>
    </location>
</feature>
<sequence>MVRCYLFCLLTLALCCACGLVSADSPKASDVLIKPSTIGVPSLVRRAVPAFIICAGDDEDDDECHYKKEEDEVEDNEDGVSLVAGELGSSSGHSSTAAEVPGAAPGSKQQGSTTPEQLKEIQQEGPHEKHIQEKQELLGKEDITTPSHVSGINGQGNARPLEASPPAQSSKGSVGRDGNTGETPTVSEEPSLNSEHAAQQETPSGGQPQDGTNTHVTPNEETPITRVSGTTDGEQTSANAPQNTSEASSTTSATPIASESGDAQNESTSTQEGTADNTVTTTTTTTLPPEPTNNKKGDADSSSISSSVWVRVPLLIVVTLACILVC</sequence>
<dbReference type="EMBL" id="NBCO01000062">
    <property type="protein sequence ID" value="ORC83628.1"/>
    <property type="molecule type" value="Genomic_DNA"/>
</dbReference>
<comment type="caution">
    <text evidence="3">The sequence shown here is derived from an EMBL/GenBank/DDBJ whole genome shotgun (WGS) entry which is preliminary data.</text>
</comment>
<feature type="compositionally biased region" description="Low complexity" evidence="1">
    <location>
        <begin position="244"/>
        <end position="260"/>
    </location>
</feature>
<gene>
    <name evidence="3" type="ORF">TM35_000621020</name>
</gene>
<feature type="compositionally biased region" description="Polar residues" evidence="1">
    <location>
        <begin position="261"/>
        <end position="273"/>
    </location>
</feature>
<feature type="compositionally biased region" description="Basic and acidic residues" evidence="1">
    <location>
        <begin position="117"/>
        <end position="143"/>
    </location>
</feature>
<name>A0A1X0NGI4_9TRYP</name>
<evidence type="ECO:0000313" key="3">
    <source>
        <dbReference type="EMBL" id="ORC83628.1"/>
    </source>
</evidence>
<keyword evidence="4" id="KW-1185">Reference proteome</keyword>
<feature type="region of interest" description="Disordered" evidence="1">
    <location>
        <begin position="69"/>
        <end position="305"/>
    </location>
</feature>
<dbReference type="RefSeq" id="XP_028877694.1">
    <property type="nucleotide sequence ID" value="XM_029030988.1"/>
</dbReference>
<reference evidence="3 4" key="1">
    <citation type="submission" date="2017-03" db="EMBL/GenBank/DDBJ databases">
        <title>An alternative strategy for trypanosome survival in the mammalian bloodstream revealed through genome and transcriptome analysis of the ubiquitous bovine parasite Trypanosoma (Megatrypanum) theileri.</title>
        <authorList>
            <person name="Kelly S."/>
            <person name="Ivens A."/>
            <person name="Mott A."/>
            <person name="O'Neill E."/>
            <person name="Emms D."/>
            <person name="Macleod O."/>
            <person name="Voorheis P."/>
            <person name="Matthews J."/>
            <person name="Matthews K."/>
            <person name="Carrington M."/>
        </authorList>
    </citation>
    <scope>NUCLEOTIDE SEQUENCE [LARGE SCALE GENOMIC DNA]</scope>
    <source>
        <strain evidence="3">Edinburgh</strain>
    </source>
</reference>
<evidence type="ECO:0000256" key="2">
    <source>
        <dbReference type="SAM" id="SignalP"/>
    </source>
</evidence>
<evidence type="ECO:0000313" key="4">
    <source>
        <dbReference type="Proteomes" id="UP000192257"/>
    </source>
</evidence>
<organism evidence="3 4">
    <name type="scientific">Trypanosoma theileri</name>
    <dbReference type="NCBI Taxonomy" id="67003"/>
    <lineage>
        <taxon>Eukaryota</taxon>
        <taxon>Discoba</taxon>
        <taxon>Euglenozoa</taxon>
        <taxon>Kinetoplastea</taxon>
        <taxon>Metakinetoplastina</taxon>
        <taxon>Trypanosomatida</taxon>
        <taxon>Trypanosomatidae</taxon>
        <taxon>Trypanosoma</taxon>
    </lineage>
</organism>
<proteinExistence type="predicted"/>
<dbReference type="AlphaFoldDB" id="A0A1X0NGI4"/>
<evidence type="ECO:0000256" key="1">
    <source>
        <dbReference type="SAM" id="MobiDB-lite"/>
    </source>
</evidence>
<dbReference type="VEuPathDB" id="TriTrypDB:TM35_000621020"/>
<feature type="compositionally biased region" description="Polar residues" evidence="1">
    <location>
        <begin position="88"/>
        <end position="97"/>
    </location>
</feature>
<dbReference type="GeneID" id="39990768"/>
<feature type="compositionally biased region" description="Polar residues" evidence="1">
    <location>
        <begin position="180"/>
        <end position="243"/>
    </location>
</feature>
<feature type="signal peptide" evidence="2">
    <location>
        <begin position="1"/>
        <end position="23"/>
    </location>
</feature>
<keyword evidence="2" id="KW-0732">Signal</keyword>
<feature type="chain" id="PRO_5012846177" description="Mucin TcMUCII" evidence="2">
    <location>
        <begin position="24"/>
        <end position="326"/>
    </location>
</feature>
<evidence type="ECO:0008006" key="5">
    <source>
        <dbReference type="Google" id="ProtNLM"/>
    </source>
</evidence>
<protein>
    <recommendedName>
        <fullName evidence="5">Mucin TcMUCII</fullName>
    </recommendedName>
</protein>
<feature type="compositionally biased region" description="Polar residues" evidence="1">
    <location>
        <begin position="144"/>
        <end position="156"/>
    </location>
</feature>
<accession>A0A1X0NGI4</accession>
<dbReference type="Proteomes" id="UP000192257">
    <property type="component" value="Unassembled WGS sequence"/>
</dbReference>
<feature type="compositionally biased region" description="Low complexity" evidence="1">
    <location>
        <begin position="274"/>
        <end position="287"/>
    </location>
</feature>